<comment type="caution">
    <text evidence="1">The sequence shown here is derived from an EMBL/GenBank/DDBJ whole genome shotgun (WGS) entry which is preliminary data.</text>
</comment>
<proteinExistence type="predicted"/>
<accession>E6QUP0</accession>
<reference evidence="1" key="1">
    <citation type="submission" date="2009-10" db="EMBL/GenBank/DDBJ databases">
        <title>Diversity of trophic interactions inside an arsenic-rich microbial ecosystem.</title>
        <authorList>
            <person name="Bertin P.N."/>
            <person name="Heinrich-Salmeron A."/>
            <person name="Pelletier E."/>
            <person name="Goulhen-Chollet F."/>
            <person name="Arsene-Ploetze F."/>
            <person name="Gallien S."/>
            <person name="Calteau A."/>
            <person name="Vallenet D."/>
            <person name="Casiot C."/>
            <person name="Chane-Woon-Ming B."/>
            <person name="Giloteaux L."/>
            <person name="Barakat M."/>
            <person name="Bonnefoy V."/>
            <person name="Bruneel O."/>
            <person name="Chandler M."/>
            <person name="Cleiss J."/>
            <person name="Duran R."/>
            <person name="Elbaz-Poulichet F."/>
            <person name="Fonknechten N."/>
            <person name="Lauga B."/>
            <person name="Mornico D."/>
            <person name="Ortet P."/>
            <person name="Schaeffer C."/>
            <person name="Siguier P."/>
            <person name="Alexander Thil Smith A."/>
            <person name="Van Dorsselaer A."/>
            <person name="Weissenbach J."/>
            <person name="Medigue C."/>
            <person name="Le Paslier D."/>
        </authorList>
    </citation>
    <scope>NUCLEOTIDE SEQUENCE</scope>
</reference>
<gene>
    <name evidence="1" type="ORF">CARN7_1766</name>
</gene>
<protein>
    <submittedName>
        <fullName evidence="1">Uncharacterized protein</fullName>
    </submittedName>
</protein>
<dbReference type="AlphaFoldDB" id="E6QUP0"/>
<evidence type="ECO:0000313" key="1">
    <source>
        <dbReference type="EMBL" id="CBI10963.1"/>
    </source>
</evidence>
<organism evidence="1">
    <name type="scientific">mine drainage metagenome</name>
    <dbReference type="NCBI Taxonomy" id="410659"/>
    <lineage>
        <taxon>unclassified sequences</taxon>
        <taxon>metagenomes</taxon>
        <taxon>ecological metagenomes</taxon>
    </lineage>
</organism>
<name>E6QUP0_9ZZZZ</name>
<sequence length="81" mass="9266">MNDCFLFCWKRDVKPRTTTMQIYVKSGPELKGHLHSKIGCLNFQASGIRSVLCKIRLASPLIPMRRPVQIKVEADDCRCLC</sequence>
<dbReference type="EMBL" id="CABR01000114">
    <property type="protein sequence ID" value="CBI10963.1"/>
    <property type="molecule type" value="Genomic_DNA"/>
</dbReference>